<dbReference type="Gene3D" id="1.10.1380.10">
    <property type="entry name" value="Neutral endopeptidase , domain2"/>
    <property type="match status" value="1"/>
</dbReference>
<evidence type="ECO:0000256" key="1">
    <source>
        <dbReference type="ARBA" id="ARBA00001947"/>
    </source>
</evidence>
<evidence type="ECO:0000313" key="10">
    <source>
        <dbReference type="Proteomes" id="UP000276133"/>
    </source>
</evidence>
<dbReference type="InterPro" id="IPR024079">
    <property type="entry name" value="MetalloPept_cat_dom_sf"/>
</dbReference>
<evidence type="ECO:0000256" key="5">
    <source>
        <dbReference type="ARBA" id="ARBA00022833"/>
    </source>
</evidence>
<dbReference type="InterPro" id="IPR042089">
    <property type="entry name" value="Peptidase_M13_dom_2"/>
</dbReference>
<gene>
    <name evidence="9" type="ORF">BpHYR1_020640</name>
</gene>
<keyword evidence="3" id="KW-0479">Metal-binding</keyword>
<dbReference type="InterPro" id="IPR018497">
    <property type="entry name" value="Peptidase_M13_C"/>
</dbReference>
<dbReference type="GO" id="GO:0016485">
    <property type="term" value="P:protein processing"/>
    <property type="evidence" value="ECO:0007669"/>
    <property type="project" value="TreeGrafter"/>
</dbReference>
<dbReference type="InterPro" id="IPR000718">
    <property type="entry name" value="Peptidase_M13"/>
</dbReference>
<evidence type="ECO:0000256" key="4">
    <source>
        <dbReference type="ARBA" id="ARBA00022801"/>
    </source>
</evidence>
<dbReference type="PRINTS" id="PR00786">
    <property type="entry name" value="NEPRILYSIN"/>
</dbReference>
<keyword evidence="10" id="KW-1185">Reference proteome</keyword>
<dbReference type="OrthoDB" id="6475849at2759"/>
<dbReference type="PROSITE" id="PS51885">
    <property type="entry name" value="NEPRILYSIN"/>
    <property type="match status" value="1"/>
</dbReference>
<dbReference type="STRING" id="10195.A0A3M7QC98"/>
<dbReference type="GO" id="GO:0005886">
    <property type="term" value="C:plasma membrane"/>
    <property type="evidence" value="ECO:0007669"/>
    <property type="project" value="TreeGrafter"/>
</dbReference>
<evidence type="ECO:0000259" key="7">
    <source>
        <dbReference type="Pfam" id="PF01431"/>
    </source>
</evidence>
<evidence type="ECO:0000256" key="6">
    <source>
        <dbReference type="ARBA" id="ARBA00023049"/>
    </source>
</evidence>
<proteinExistence type="predicted"/>
<dbReference type="SUPFAM" id="SSF55486">
    <property type="entry name" value="Metalloproteases ('zincins'), catalytic domain"/>
    <property type="match status" value="1"/>
</dbReference>
<dbReference type="InterPro" id="IPR008753">
    <property type="entry name" value="Peptidase_M13_N"/>
</dbReference>
<comment type="caution">
    <text evidence="9">The sequence shown here is derived from an EMBL/GenBank/DDBJ whole genome shotgun (WGS) entry which is preliminary data.</text>
</comment>
<evidence type="ECO:0000256" key="3">
    <source>
        <dbReference type="ARBA" id="ARBA00022723"/>
    </source>
</evidence>
<feature type="domain" description="Peptidase M13 C-terminal" evidence="7">
    <location>
        <begin position="459"/>
        <end position="669"/>
    </location>
</feature>
<feature type="domain" description="Peptidase M13 N-terminal" evidence="8">
    <location>
        <begin position="13"/>
        <end position="400"/>
    </location>
</feature>
<accession>A0A3M7QC98</accession>
<evidence type="ECO:0000313" key="9">
    <source>
        <dbReference type="EMBL" id="RNA08869.1"/>
    </source>
</evidence>
<sequence length="670" mass="77905">NTILNNLDKSVDPCDDFYQFSCGSFIKTSRIPDEKTKIDVFDILRNDLVYMVSDILSEEINDDDIKSTENAKKLYQSCINEESFQLNGEKKFLEVLDSEFCGWPILKPLNKSISILQRMVNFRKIGYKTLIDFHVTLNPKDPLSLIIKVQQPRWLFNKEYYNDSNFVKVYKQYIIKYVTYLNNSAERISESVDRMLEIEKTIAMKLVNEDQKRNSSYKNTTIRGLIKQIPDFNWREYIIEGIFSEVNNVTINDTEPIIVDDFEYLSFISDFINKADVLYKKSDLENLMVWSAIKNEVTSLPKKYMYAKQEFDKVYKGTKSSHPRAVTCSSYVLDVMEFAVGRLYVMRYFNNHSKQAASEMIENIRVEFMQILRETDWLDDQSRNLALAKAENIDSKVGYPDFIYNSTHLNELYSKYVMNENEYLQNSLKILKIDALSGFNELRIKRDRKQWISGPAVVNAFYSPYANQICFPAGILQAPFYDADYPNYLNYGGIGSVIGHEITHGFDDRGRMHDKNGVYYADGVSSLWTNNTVYKYKEKVQCIIDQYNNFIVKQINKTLNGFMTQGENIADNGGIKESFRAYKNWVKKNGPEPLLPGLDFNQEQLFFINYAQVWCTKYRSQSLLNRVLNSNHSPGEFRIIGPTSNSKNFAEVFKCKLGQANNPIKKCSVW</sequence>
<dbReference type="Proteomes" id="UP000276133">
    <property type="component" value="Unassembled WGS sequence"/>
</dbReference>
<protein>
    <submittedName>
        <fullName evidence="9">Membrane metallo-endopeptidase-like 1</fullName>
    </submittedName>
</protein>
<evidence type="ECO:0000256" key="2">
    <source>
        <dbReference type="ARBA" id="ARBA00022670"/>
    </source>
</evidence>
<name>A0A3M7QC98_BRAPC</name>
<comment type="cofactor">
    <cofactor evidence="1">
        <name>Zn(2+)</name>
        <dbReference type="ChEBI" id="CHEBI:29105"/>
    </cofactor>
</comment>
<keyword evidence="5" id="KW-0862">Zinc</keyword>
<dbReference type="Gene3D" id="3.40.390.10">
    <property type="entry name" value="Collagenase (Catalytic Domain)"/>
    <property type="match status" value="1"/>
</dbReference>
<feature type="non-terminal residue" evidence="9">
    <location>
        <position position="1"/>
    </location>
</feature>
<dbReference type="CDD" id="cd08662">
    <property type="entry name" value="M13"/>
    <property type="match status" value="1"/>
</dbReference>
<evidence type="ECO:0000259" key="8">
    <source>
        <dbReference type="Pfam" id="PF05649"/>
    </source>
</evidence>
<dbReference type="Pfam" id="PF01431">
    <property type="entry name" value="Peptidase_M13"/>
    <property type="match status" value="1"/>
</dbReference>
<keyword evidence="6" id="KW-0482">Metalloprotease</keyword>
<dbReference type="GO" id="GO:0004222">
    <property type="term" value="F:metalloendopeptidase activity"/>
    <property type="evidence" value="ECO:0007669"/>
    <property type="project" value="InterPro"/>
</dbReference>
<dbReference type="GO" id="GO:0046872">
    <property type="term" value="F:metal ion binding"/>
    <property type="evidence" value="ECO:0007669"/>
    <property type="project" value="UniProtKB-KW"/>
</dbReference>
<keyword evidence="2" id="KW-0645">Protease</keyword>
<dbReference type="PANTHER" id="PTHR11733:SF133">
    <property type="entry name" value="PHOSPHATE-REGULATING NEUTRAL ENDOPEPTIDASE PHEX"/>
    <property type="match status" value="1"/>
</dbReference>
<reference evidence="9 10" key="1">
    <citation type="journal article" date="2018" name="Sci. Rep.">
        <title>Genomic signatures of local adaptation to the degree of environmental predictability in rotifers.</title>
        <authorList>
            <person name="Franch-Gras L."/>
            <person name="Hahn C."/>
            <person name="Garcia-Roger E.M."/>
            <person name="Carmona M.J."/>
            <person name="Serra M."/>
            <person name="Gomez A."/>
        </authorList>
    </citation>
    <scope>NUCLEOTIDE SEQUENCE [LARGE SCALE GENOMIC DNA]</scope>
    <source>
        <strain evidence="9">HYR1</strain>
    </source>
</reference>
<dbReference type="PANTHER" id="PTHR11733">
    <property type="entry name" value="ZINC METALLOPROTEASE FAMILY M13 NEPRILYSIN-RELATED"/>
    <property type="match status" value="1"/>
</dbReference>
<keyword evidence="4" id="KW-0378">Hydrolase</keyword>
<organism evidence="9 10">
    <name type="scientific">Brachionus plicatilis</name>
    <name type="common">Marine rotifer</name>
    <name type="synonym">Brachionus muelleri</name>
    <dbReference type="NCBI Taxonomy" id="10195"/>
    <lineage>
        <taxon>Eukaryota</taxon>
        <taxon>Metazoa</taxon>
        <taxon>Spiralia</taxon>
        <taxon>Gnathifera</taxon>
        <taxon>Rotifera</taxon>
        <taxon>Eurotatoria</taxon>
        <taxon>Monogononta</taxon>
        <taxon>Pseudotrocha</taxon>
        <taxon>Ploima</taxon>
        <taxon>Brachionidae</taxon>
        <taxon>Brachionus</taxon>
    </lineage>
</organism>
<dbReference type="EMBL" id="REGN01006600">
    <property type="protein sequence ID" value="RNA08869.1"/>
    <property type="molecule type" value="Genomic_DNA"/>
</dbReference>
<dbReference type="Pfam" id="PF05649">
    <property type="entry name" value="Peptidase_M13_N"/>
    <property type="match status" value="1"/>
</dbReference>
<dbReference type="AlphaFoldDB" id="A0A3M7QC98"/>